<evidence type="ECO:0000256" key="2">
    <source>
        <dbReference type="ARBA" id="ARBA00022692"/>
    </source>
</evidence>
<comment type="subcellular location">
    <subcellularLocation>
        <location evidence="1">Membrane</location>
        <topology evidence="1">Multi-pass membrane protein</topology>
    </subcellularLocation>
</comment>
<dbReference type="Proteomes" id="UP000005019">
    <property type="component" value="Unassembled WGS sequence"/>
</dbReference>
<evidence type="ECO:0000256" key="5">
    <source>
        <dbReference type="SAM" id="Phobius"/>
    </source>
</evidence>
<name>F5RGH0_METUF</name>
<dbReference type="EMBL" id="AFHG01000057">
    <property type="protein sequence ID" value="EGK70362.1"/>
    <property type="molecule type" value="Genomic_DNA"/>
</dbReference>
<feature type="transmembrane region" description="Helical" evidence="5">
    <location>
        <begin position="266"/>
        <end position="285"/>
    </location>
</feature>
<dbReference type="RefSeq" id="WP_008063556.1">
    <property type="nucleotide sequence ID" value="NZ_AFHG01000057.1"/>
</dbReference>
<protein>
    <recommendedName>
        <fullName evidence="6">EamA domain-containing protein</fullName>
    </recommendedName>
</protein>
<gene>
    <name evidence="7" type="ORF">METUNv1_03267</name>
</gene>
<feature type="transmembrane region" description="Helical" evidence="5">
    <location>
        <begin position="65"/>
        <end position="84"/>
    </location>
</feature>
<dbReference type="eggNOG" id="COG0697">
    <property type="taxonomic scope" value="Bacteria"/>
</dbReference>
<dbReference type="Gene3D" id="1.10.3730.20">
    <property type="match status" value="1"/>
</dbReference>
<keyword evidence="3 5" id="KW-1133">Transmembrane helix</keyword>
<dbReference type="InterPro" id="IPR000620">
    <property type="entry name" value="EamA_dom"/>
</dbReference>
<feature type="transmembrane region" description="Helical" evidence="5">
    <location>
        <begin position="176"/>
        <end position="198"/>
    </location>
</feature>
<evidence type="ECO:0000256" key="3">
    <source>
        <dbReference type="ARBA" id="ARBA00022989"/>
    </source>
</evidence>
<dbReference type="Pfam" id="PF00892">
    <property type="entry name" value="EamA"/>
    <property type="match status" value="2"/>
</dbReference>
<dbReference type="InterPro" id="IPR050638">
    <property type="entry name" value="AA-Vitamin_Transporters"/>
</dbReference>
<dbReference type="STRING" id="1000565.METUNv1_03267"/>
<evidence type="ECO:0000256" key="4">
    <source>
        <dbReference type="ARBA" id="ARBA00023136"/>
    </source>
</evidence>
<accession>F5RGH0</accession>
<sequence>MRTRVEFLLLALIWGASFALYRVAIPELGLPLTVGLRLVLASAALLAVFGWPLRSVAPSERGRVLCWLLLAGAGSTALPFALFAETVMRSSAGFAAVLNATSPLFSALLGVWVWREAVSRSKQLGLLLGFAGVAVLATLREVGALRVGMDAVALGLTGAASYGLCVQWVKRRLHDVEASAVATGFSLVGALALLPWALTSLPDHLPSGRALLAVAVLGLVSTALANALYFRLVGRMGATSALSVTFLIPPFAMLWGHLLFDEMPTLAMLASTAVILAGTALSLGWRRGSGR</sequence>
<dbReference type="PANTHER" id="PTHR32322">
    <property type="entry name" value="INNER MEMBRANE TRANSPORTER"/>
    <property type="match status" value="1"/>
</dbReference>
<dbReference type="AlphaFoldDB" id="F5RGH0"/>
<evidence type="ECO:0000313" key="8">
    <source>
        <dbReference type="Proteomes" id="UP000005019"/>
    </source>
</evidence>
<keyword evidence="8" id="KW-1185">Reference proteome</keyword>
<dbReference type="GO" id="GO:0016020">
    <property type="term" value="C:membrane"/>
    <property type="evidence" value="ECO:0007669"/>
    <property type="project" value="UniProtKB-SubCell"/>
</dbReference>
<dbReference type="SUPFAM" id="SSF103481">
    <property type="entry name" value="Multidrug resistance efflux transporter EmrE"/>
    <property type="match status" value="2"/>
</dbReference>
<feature type="transmembrane region" description="Helical" evidence="5">
    <location>
        <begin position="34"/>
        <end position="53"/>
    </location>
</feature>
<feature type="transmembrane region" description="Helical" evidence="5">
    <location>
        <begin position="90"/>
        <end position="114"/>
    </location>
</feature>
<evidence type="ECO:0000313" key="7">
    <source>
        <dbReference type="EMBL" id="EGK70362.1"/>
    </source>
</evidence>
<evidence type="ECO:0000259" key="6">
    <source>
        <dbReference type="Pfam" id="PF00892"/>
    </source>
</evidence>
<organism evidence="7 8">
    <name type="scientific">Methyloversatilis universalis (strain ATCC BAA-1314 / DSM 25237 / JCM 13912 / CCUG 52030 / FAM5)</name>
    <dbReference type="NCBI Taxonomy" id="1000565"/>
    <lineage>
        <taxon>Bacteria</taxon>
        <taxon>Pseudomonadati</taxon>
        <taxon>Pseudomonadota</taxon>
        <taxon>Betaproteobacteria</taxon>
        <taxon>Nitrosomonadales</taxon>
        <taxon>Sterolibacteriaceae</taxon>
        <taxon>Methyloversatilis</taxon>
    </lineage>
</organism>
<reference evidence="7 8" key="1">
    <citation type="journal article" date="2011" name="J. Bacteriol.">
        <title>Genome sequence of Methyloversatilis universalis FAM5T, a methylotrophic representative of the order Rhodocyclales.</title>
        <authorList>
            <person name="Kittichotirat W."/>
            <person name="Good N.M."/>
            <person name="Hall R."/>
            <person name="Bringel F."/>
            <person name="Lajus A."/>
            <person name="Medigue C."/>
            <person name="Smalley N.E."/>
            <person name="Beck D."/>
            <person name="Bumgarner R."/>
            <person name="Vuilleumier S."/>
            <person name="Kalyuzhnaya M.G."/>
        </authorList>
    </citation>
    <scope>NUCLEOTIDE SEQUENCE [LARGE SCALE GENOMIC DNA]</scope>
    <source>
        <strain evidence="8">ATCC BAA-1314 / JCM 13912 / FAM5</strain>
    </source>
</reference>
<keyword evidence="4 5" id="KW-0472">Membrane</keyword>
<dbReference type="OrthoDB" id="9810556at2"/>
<keyword evidence="2 5" id="KW-0812">Transmembrane</keyword>
<feature type="transmembrane region" description="Helical" evidence="5">
    <location>
        <begin position="241"/>
        <end position="260"/>
    </location>
</feature>
<comment type="caution">
    <text evidence="7">The sequence shown here is derived from an EMBL/GenBank/DDBJ whole genome shotgun (WGS) entry which is preliminary data.</text>
</comment>
<dbReference type="InterPro" id="IPR037185">
    <property type="entry name" value="EmrE-like"/>
</dbReference>
<feature type="transmembrane region" description="Helical" evidence="5">
    <location>
        <begin position="210"/>
        <end position="229"/>
    </location>
</feature>
<feature type="domain" description="EamA" evidence="6">
    <location>
        <begin position="152"/>
        <end position="283"/>
    </location>
</feature>
<feature type="domain" description="EamA" evidence="6">
    <location>
        <begin position="7"/>
        <end position="137"/>
    </location>
</feature>
<feature type="transmembrane region" description="Helical" evidence="5">
    <location>
        <begin position="151"/>
        <end position="169"/>
    </location>
</feature>
<proteinExistence type="predicted"/>
<dbReference type="PANTHER" id="PTHR32322:SF9">
    <property type="entry name" value="AMINO-ACID METABOLITE EFFLUX PUMP-RELATED"/>
    <property type="match status" value="1"/>
</dbReference>
<evidence type="ECO:0000256" key="1">
    <source>
        <dbReference type="ARBA" id="ARBA00004141"/>
    </source>
</evidence>
<feature type="transmembrane region" description="Helical" evidence="5">
    <location>
        <begin position="126"/>
        <end position="145"/>
    </location>
</feature>